<evidence type="ECO:0000313" key="1">
    <source>
        <dbReference type="EMBL" id="ADI38552.1"/>
    </source>
</evidence>
<accession>D6YWP1</accession>
<keyword evidence="2" id="KW-1185">Reference proteome</keyword>
<dbReference type="RefSeq" id="WP_013182265.1">
    <property type="nucleotide sequence ID" value="NC_014225.1"/>
</dbReference>
<evidence type="ECO:0000313" key="2">
    <source>
        <dbReference type="Proteomes" id="UP000001505"/>
    </source>
</evidence>
<dbReference type="AlphaFoldDB" id="D6YWP1"/>
<dbReference type="Pfam" id="PF21983">
    <property type="entry name" value="NikA-like"/>
    <property type="match status" value="1"/>
</dbReference>
<dbReference type="KEGG" id="wch:wcw_1195"/>
<protein>
    <submittedName>
        <fullName evidence="1">Uncharacterized protein</fullName>
    </submittedName>
</protein>
<dbReference type="eggNOG" id="ENOG502ZI11">
    <property type="taxonomic scope" value="Bacteria"/>
</dbReference>
<dbReference type="OrthoDB" id="21762at2"/>
<name>D6YWP1_WADCW</name>
<dbReference type="InterPro" id="IPR053842">
    <property type="entry name" value="NikA-like"/>
</dbReference>
<dbReference type="HOGENOM" id="CLU_2482498_0_0_0"/>
<proteinExistence type="predicted"/>
<gene>
    <name evidence="1" type="ordered locus">wcw_1195</name>
</gene>
<dbReference type="Proteomes" id="UP000001505">
    <property type="component" value="Chromosome"/>
</dbReference>
<reference evidence="1 2" key="1">
    <citation type="journal article" date="2010" name="PLoS ONE">
        <title>The Waddlia genome: a window into chlamydial biology.</title>
        <authorList>
            <person name="Bertelli C."/>
            <person name="Collyn F."/>
            <person name="Croxatto A."/>
            <person name="Ruckert C."/>
            <person name="Polkinghorne A."/>
            <person name="Kebbi-Beghdadi C."/>
            <person name="Goesmann A."/>
            <person name="Vaughan L."/>
            <person name="Greub G."/>
        </authorList>
    </citation>
    <scope>NUCLEOTIDE SEQUENCE [LARGE SCALE GENOMIC DNA]</scope>
    <source>
        <strain evidence="2">ATCC VR-1470 / WSU 86-1044</strain>
    </source>
</reference>
<organism evidence="1 2">
    <name type="scientific">Waddlia chondrophila (strain ATCC VR-1470 / WSU 86-1044)</name>
    <dbReference type="NCBI Taxonomy" id="716544"/>
    <lineage>
        <taxon>Bacteria</taxon>
        <taxon>Pseudomonadati</taxon>
        <taxon>Chlamydiota</taxon>
        <taxon>Chlamydiia</taxon>
        <taxon>Parachlamydiales</taxon>
        <taxon>Waddliaceae</taxon>
        <taxon>Waddlia</taxon>
    </lineage>
</organism>
<sequence>MNRHKVRLSVDCTEDERMYIKMLAAKEKKTISEFLISLARNRMPQGKIPNKETQKILRETEEGKNLESHESLRDFWKSMGIDPNAED</sequence>
<dbReference type="EMBL" id="CP001928">
    <property type="protein sequence ID" value="ADI38552.1"/>
    <property type="molecule type" value="Genomic_DNA"/>
</dbReference>